<evidence type="ECO:0000313" key="7">
    <source>
        <dbReference type="Proteomes" id="UP000290401"/>
    </source>
</evidence>
<dbReference type="SMART" id="SM00062">
    <property type="entry name" value="PBPb"/>
    <property type="match status" value="1"/>
</dbReference>
<organism evidence="4 6">
    <name type="scientific">Bradyrhizobium guangzhouense</name>
    <dbReference type="NCBI Taxonomy" id="1325095"/>
    <lineage>
        <taxon>Bacteria</taxon>
        <taxon>Pseudomonadati</taxon>
        <taxon>Pseudomonadota</taxon>
        <taxon>Alphaproteobacteria</taxon>
        <taxon>Hyphomicrobiales</taxon>
        <taxon>Nitrobacteraceae</taxon>
        <taxon>Bradyrhizobium</taxon>
    </lineage>
</organism>
<keyword evidence="1 2" id="KW-0732">Signal</keyword>
<dbReference type="AlphaFoldDB" id="A0AAE5WZE6"/>
<dbReference type="PANTHER" id="PTHR35936:SF17">
    <property type="entry name" value="ARGININE-BINDING EXTRACELLULAR PROTEIN ARTP"/>
    <property type="match status" value="1"/>
</dbReference>
<dbReference type="SUPFAM" id="SSF53850">
    <property type="entry name" value="Periplasmic binding protein-like II"/>
    <property type="match status" value="1"/>
</dbReference>
<evidence type="ECO:0000313" key="5">
    <source>
        <dbReference type="EMBL" id="RXH08074.1"/>
    </source>
</evidence>
<reference evidence="5 7" key="2">
    <citation type="submission" date="2018-10" db="EMBL/GenBank/DDBJ databases">
        <title>Bradyrhizobium sp. nov., effective nodules isolated from peanut in China.</title>
        <authorList>
            <person name="Li Y."/>
        </authorList>
    </citation>
    <scope>NUCLEOTIDE SEQUENCE [LARGE SCALE GENOMIC DNA]</scope>
    <source>
        <strain evidence="5 7">CCBAU 53426</strain>
    </source>
</reference>
<sequence length="316" mass="34009">MRDRLAALALLTMLATPATAAWTAAWTPAWAAEPLAICLDEDRPPLSAHRKGKPDSGFDVLLAQAIAERMGRQLRIQWFESKLDEDSSPQLEANALLSDGRCSLVGGYALTTDALVKPGMKTARLPDFSGATRDDHRRRVALGVLAPTKPYVYSPMTVVLGPKARERKVADIGDLAGLRLAIESGSLGDAILMTFDKGKLIDNITHLVPGRDDLLGALNRGDYDATLIDLARYDAHRAAHPDTAITASGYYYPIGANRGYVGLDGDPALIEGVNTALTDLAAEGRIAEFGKQAGLTYLPPREPAILGDVWTKIIQR</sequence>
<proteinExistence type="predicted"/>
<evidence type="ECO:0000313" key="6">
    <source>
        <dbReference type="Proteomes" id="UP000288972"/>
    </source>
</evidence>
<dbReference type="RefSeq" id="WP_128950519.1">
    <property type="nucleotide sequence ID" value="NZ_CP030053.1"/>
</dbReference>
<evidence type="ECO:0000256" key="2">
    <source>
        <dbReference type="SAM" id="SignalP"/>
    </source>
</evidence>
<dbReference type="Proteomes" id="UP000290401">
    <property type="component" value="Unassembled WGS sequence"/>
</dbReference>
<dbReference type="KEGG" id="bgz:XH91_10430"/>
<evidence type="ECO:0000256" key="1">
    <source>
        <dbReference type="ARBA" id="ARBA00022729"/>
    </source>
</evidence>
<dbReference type="EMBL" id="CP030053">
    <property type="protein sequence ID" value="QAU45738.1"/>
    <property type="molecule type" value="Genomic_DNA"/>
</dbReference>
<evidence type="ECO:0000313" key="4">
    <source>
        <dbReference type="EMBL" id="QAU45738.1"/>
    </source>
</evidence>
<evidence type="ECO:0000259" key="3">
    <source>
        <dbReference type="SMART" id="SM00062"/>
    </source>
</evidence>
<gene>
    <name evidence="5" type="ORF">EAS56_30590</name>
    <name evidence="4" type="ORF">XH91_10430</name>
</gene>
<name>A0AAE5WZE6_9BRAD</name>
<dbReference type="InterPro" id="IPR001638">
    <property type="entry name" value="Solute-binding_3/MltF_N"/>
</dbReference>
<feature type="signal peptide" evidence="2">
    <location>
        <begin position="1"/>
        <end position="20"/>
    </location>
</feature>
<keyword evidence="7" id="KW-1185">Reference proteome</keyword>
<dbReference type="Proteomes" id="UP000288972">
    <property type="component" value="Chromosome"/>
</dbReference>
<dbReference type="PANTHER" id="PTHR35936">
    <property type="entry name" value="MEMBRANE-BOUND LYTIC MUREIN TRANSGLYCOSYLASE F"/>
    <property type="match status" value="1"/>
</dbReference>
<reference evidence="4 6" key="1">
    <citation type="submission" date="2018-06" db="EMBL/GenBank/DDBJ databases">
        <title>Comparative genomics of rhizobia nodulating Arachis hypogaea in China.</title>
        <authorList>
            <person name="Li Y."/>
        </authorList>
    </citation>
    <scope>NUCLEOTIDE SEQUENCE [LARGE SCALE GENOMIC DNA]</scope>
    <source>
        <strain evidence="4 6">CCBAU 51670</strain>
    </source>
</reference>
<dbReference type="Gene3D" id="3.40.190.10">
    <property type="entry name" value="Periplasmic binding protein-like II"/>
    <property type="match status" value="3"/>
</dbReference>
<dbReference type="EMBL" id="RDQZ01000034">
    <property type="protein sequence ID" value="RXH08074.1"/>
    <property type="molecule type" value="Genomic_DNA"/>
</dbReference>
<accession>A0AAE5WZE6</accession>
<feature type="chain" id="PRO_5042215107" evidence="2">
    <location>
        <begin position="21"/>
        <end position="316"/>
    </location>
</feature>
<protein>
    <submittedName>
        <fullName evidence="4">ABC transporter substrate-binding protein</fullName>
    </submittedName>
</protein>
<feature type="domain" description="Solute-binding protein family 3/N-terminal" evidence="3">
    <location>
        <begin position="34"/>
        <end position="292"/>
    </location>
</feature>